<dbReference type="Proteomes" id="UP000051717">
    <property type="component" value="Unassembled WGS sequence"/>
</dbReference>
<dbReference type="InterPro" id="IPR032710">
    <property type="entry name" value="NTF2-like_dom_sf"/>
</dbReference>
<dbReference type="EMBL" id="LJUI01000031">
    <property type="protein sequence ID" value="KPK69676.1"/>
    <property type="molecule type" value="Genomic_DNA"/>
</dbReference>
<evidence type="ECO:0000313" key="3">
    <source>
        <dbReference type="Proteomes" id="UP000051717"/>
    </source>
</evidence>
<name>A0A0S8GCV7_UNCT6</name>
<reference evidence="2 3" key="1">
    <citation type="journal article" date="2015" name="Microbiome">
        <title>Genomic resolution of linkages in carbon, nitrogen, and sulfur cycling among widespread estuary sediment bacteria.</title>
        <authorList>
            <person name="Baker B.J."/>
            <person name="Lazar C.S."/>
            <person name="Teske A.P."/>
            <person name="Dick G.J."/>
        </authorList>
    </citation>
    <scope>NUCLEOTIDE SEQUENCE [LARGE SCALE GENOMIC DNA]</scope>
    <source>
        <strain evidence="2">SM23_40</strain>
    </source>
</reference>
<comment type="caution">
    <text evidence="2">The sequence shown here is derived from an EMBL/GenBank/DDBJ whole genome shotgun (WGS) entry which is preliminary data.</text>
</comment>
<accession>A0A0S8GCV7</accession>
<evidence type="ECO:0000259" key="1">
    <source>
        <dbReference type="Pfam" id="PF12680"/>
    </source>
</evidence>
<dbReference type="AlphaFoldDB" id="A0A0S8GCV7"/>
<dbReference type="InterPro" id="IPR037401">
    <property type="entry name" value="SnoaL-like"/>
</dbReference>
<proteinExistence type="predicted"/>
<gene>
    <name evidence="2" type="ORF">AMJ82_05200</name>
</gene>
<sequence length="137" mass="15272">MSSDSPVDVGIRFVESINRRDLDGLVALMPPDHKLFPGGGDVITGREKARDALSDYVSSWPEFQIHISDIYLVDNAVVMIGRTTGSCADTPKGIEIQERRIYVAKVEDGFVKEFHHLDDSDQVRKELGVSAEKRITK</sequence>
<dbReference type="Gene3D" id="3.10.450.50">
    <property type="match status" value="1"/>
</dbReference>
<dbReference type="Pfam" id="PF12680">
    <property type="entry name" value="SnoaL_2"/>
    <property type="match status" value="1"/>
</dbReference>
<dbReference type="SUPFAM" id="SSF54427">
    <property type="entry name" value="NTF2-like"/>
    <property type="match status" value="1"/>
</dbReference>
<organism evidence="2 3">
    <name type="scientific">candidate division TA06 bacterium SM23_40</name>
    <dbReference type="NCBI Taxonomy" id="1703774"/>
    <lineage>
        <taxon>Bacteria</taxon>
        <taxon>Bacteria division TA06</taxon>
    </lineage>
</organism>
<evidence type="ECO:0000313" key="2">
    <source>
        <dbReference type="EMBL" id="KPK69676.1"/>
    </source>
</evidence>
<feature type="domain" description="SnoaL-like" evidence="1">
    <location>
        <begin position="12"/>
        <end position="113"/>
    </location>
</feature>
<protein>
    <recommendedName>
        <fullName evidence="1">SnoaL-like domain-containing protein</fullName>
    </recommendedName>
</protein>